<comment type="caution">
    <text evidence="1">The sequence shown here is derived from an EMBL/GenBank/DDBJ whole genome shotgun (WGS) entry which is preliminary data.</text>
</comment>
<organism evidence="1 2">
    <name type="scientific">Eumeta variegata</name>
    <name type="common">Bagworm moth</name>
    <name type="synonym">Eumeta japonica</name>
    <dbReference type="NCBI Taxonomy" id="151549"/>
    <lineage>
        <taxon>Eukaryota</taxon>
        <taxon>Metazoa</taxon>
        <taxon>Ecdysozoa</taxon>
        <taxon>Arthropoda</taxon>
        <taxon>Hexapoda</taxon>
        <taxon>Insecta</taxon>
        <taxon>Pterygota</taxon>
        <taxon>Neoptera</taxon>
        <taxon>Endopterygota</taxon>
        <taxon>Lepidoptera</taxon>
        <taxon>Glossata</taxon>
        <taxon>Ditrysia</taxon>
        <taxon>Tineoidea</taxon>
        <taxon>Psychidae</taxon>
        <taxon>Oiketicinae</taxon>
        <taxon>Eumeta</taxon>
    </lineage>
</organism>
<dbReference type="AlphaFoldDB" id="A0A4C1XTM8"/>
<dbReference type="Proteomes" id="UP000299102">
    <property type="component" value="Unassembled WGS sequence"/>
</dbReference>
<reference evidence="1 2" key="1">
    <citation type="journal article" date="2019" name="Commun. Biol.">
        <title>The bagworm genome reveals a unique fibroin gene that provides high tensile strength.</title>
        <authorList>
            <person name="Kono N."/>
            <person name="Nakamura H."/>
            <person name="Ohtoshi R."/>
            <person name="Tomita M."/>
            <person name="Numata K."/>
            <person name="Arakawa K."/>
        </authorList>
    </citation>
    <scope>NUCLEOTIDE SEQUENCE [LARGE SCALE GENOMIC DNA]</scope>
</reference>
<evidence type="ECO:0000313" key="2">
    <source>
        <dbReference type="Proteomes" id="UP000299102"/>
    </source>
</evidence>
<dbReference type="EMBL" id="BGZK01000955">
    <property type="protein sequence ID" value="GBP66352.1"/>
    <property type="molecule type" value="Genomic_DNA"/>
</dbReference>
<proteinExistence type="predicted"/>
<evidence type="ECO:0000313" key="1">
    <source>
        <dbReference type="EMBL" id="GBP66352.1"/>
    </source>
</evidence>
<keyword evidence="2" id="KW-1185">Reference proteome</keyword>
<accession>A0A4C1XTM8</accession>
<sequence length="134" mass="15051">MFNKAGAGGAGTDAGVTRASFFVAFAGVHAEEYSRGHQKKVSCASTEYESSIYVAFLERAERPYLAMSYLVPQSRPRCPPAARPPRRAGDVTYLRPPLLAICYHQPYSPSIKIYYSFKQLLQSYKNNNNLKYEK</sequence>
<protein>
    <submittedName>
        <fullName evidence="1">Uncharacterized protein</fullName>
    </submittedName>
</protein>
<name>A0A4C1XTM8_EUMVA</name>
<gene>
    <name evidence="1" type="ORF">EVAR_88462_1</name>
</gene>